<dbReference type="Proteomes" id="UP001165136">
    <property type="component" value="Unassembled WGS sequence"/>
</dbReference>
<evidence type="ECO:0000256" key="1">
    <source>
        <dbReference type="SAM" id="MobiDB-lite"/>
    </source>
</evidence>
<evidence type="ECO:0000313" key="3">
    <source>
        <dbReference type="Proteomes" id="UP001165136"/>
    </source>
</evidence>
<comment type="caution">
    <text evidence="2">The sequence shown here is derived from an EMBL/GenBank/DDBJ whole genome shotgun (WGS) entry which is preliminary data.</text>
</comment>
<evidence type="ECO:0000313" key="2">
    <source>
        <dbReference type="EMBL" id="GLY69755.1"/>
    </source>
</evidence>
<name>A0A9W6VIJ4_9PSEU</name>
<sequence length="55" mass="5576">MGDNSALAPVEPDRIGPPLRHAFPAAVGEGVPQSTGGLMGEIRPGAGVPRNTEEV</sequence>
<proteinExistence type="predicted"/>
<keyword evidence="3" id="KW-1185">Reference proteome</keyword>
<dbReference type="AlphaFoldDB" id="A0A9W6VIJ4"/>
<organism evidence="2 3">
    <name type="scientific">Amycolatopsis taiwanensis</name>
    <dbReference type="NCBI Taxonomy" id="342230"/>
    <lineage>
        <taxon>Bacteria</taxon>
        <taxon>Bacillati</taxon>
        <taxon>Actinomycetota</taxon>
        <taxon>Actinomycetes</taxon>
        <taxon>Pseudonocardiales</taxon>
        <taxon>Pseudonocardiaceae</taxon>
        <taxon>Amycolatopsis</taxon>
    </lineage>
</organism>
<accession>A0A9W6VIJ4</accession>
<dbReference type="EMBL" id="BSTI01000018">
    <property type="protein sequence ID" value="GLY69755.1"/>
    <property type="molecule type" value="Genomic_DNA"/>
</dbReference>
<protein>
    <submittedName>
        <fullName evidence="2">Uncharacterized protein</fullName>
    </submittedName>
</protein>
<reference evidence="2" key="1">
    <citation type="submission" date="2023-03" db="EMBL/GenBank/DDBJ databases">
        <title>Amycolatopsis taiwanensis NBRC 103393.</title>
        <authorList>
            <person name="Ichikawa N."/>
            <person name="Sato H."/>
            <person name="Tonouchi N."/>
        </authorList>
    </citation>
    <scope>NUCLEOTIDE SEQUENCE</scope>
    <source>
        <strain evidence="2">NBRC 103393</strain>
    </source>
</reference>
<gene>
    <name evidence="2" type="ORF">Atai01_63740</name>
</gene>
<feature type="region of interest" description="Disordered" evidence="1">
    <location>
        <begin position="1"/>
        <end position="55"/>
    </location>
</feature>